<proteinExistence type="predicted"/>
<dbReference type="PANTHER" id="PTHR45982">
    <property type="entry name" value="REGULATOR OF CHROMOSOME CONDENSATION"/>
    <property type="match status" value="1"/>
</dbReference>
<dbReference type="PROSITE" id="PS50012">
    <property type="entry name" value="RCC1_3"/>
    <property type="match status" value="4"/>
</dbReference>
<dbReference type="InterPro" id="IPR000408">
    <property type="entry name" value="Reg_chr_condens"/>
</dbReference>
<dbReference type="InterPro" id="IPR051553">
    <property type="entry name" value="Ran_GTPase-activating"/>
</dbReference>
<dbReference type="InterPro" id="IPR009091">
    <property type="entry name" value="RCC1/BLIP-II"/>
</dbReference>
<dbReference type="Proteomes" id="UP000593892">
    <property type="component" value="Chromosome"/>
</dbReference>
<reference evidence="1 2" key="1">
    <citation type="submission" date="2020-10" db="EMBL/GenBank/DDBJ databases">
        <title>Complete genome sequence of Paludibaculum fermentans P105T, a facultatively anaerobic acidobacterium capable of dissimilatory Fe(III) reduction.</title>
        <authorList>
            <person name="Dedysh S.N."/>
            <person name="Beletsky A.V."/>
            <person name="Kulichevskaya I.S."/>
            <person name="Mardanov A.V."/>
            <person name="Ravin N.V."/>
        </authorList>
    </citation>
    <scope>NUCLEOTIDE SEQUENCE [LARGE SCALE GENOMIC DNA]</scope>
    <source>
        <strain evidence="1 2">P105</strain>
    </source>
</reference>
<gene>
    <name evidence="1" type="ORF">IRI77_13405</name>
</gene>
<dbReference type="Pfam" id="PF00415">
    <property type="entry name" value="RCC1"/>
    <property type="match status" value="1"/>
</dbReference>
<dbReference type="AlphaFoldDB" id="A0A7S7NW63"/>
<evidence type="ECO:0000313" key="1">
    <source>
        <dbReference type="EMBL" id="QOY90897.1"/>
    </source>
</evidence>
<dbReference type="PANTHER" id="PTHR45982:SF1">
    <property type="entry name" value="REGULATOR OF CHROMOSOME CONDENSATION"/>
    <property type="match status" value="1"/>
</dbReference>
<evidence type="ECO:0000313" key="2">
    <source>
        <dbReference type="Proteomes" id="UP000593892"/>
    </source>
</evidence>
<protein>
    <recommendedName>
        <fullName evidence="3">Regulator of chromosome condensation RCC1</fullName>
    </recommendedName>
</protein>
<dbReference type="KEGG" id="pfer:IRI77_13405"/>
<dbReference type="EMBL" id="CP063849">
    <property type="protein sequence ID" value="QOY90897.1"/>
    <property type="molecule type" value="Genomic_DNA"/>
</dbReference>
<organism evidence="1 2">
    <name type="scientific">Paludibaculum fermentans</name>
    <dbReference type="NCBI Taxonomy" id="1473598"/>
    <lineage>
        <taxon>Bacteria</taxon>
        <taxon>Pseudomonadati</taxon>
        <taxon>Acidobacteriota</taxon>
        <taxon>Terriglobia</taxon>
        <taxon>Bryobacterales</taxon>
        <taxon>Bryobacteraceae</taxon>
        <taxon>Paludibaculum</taxon>
    </lineage>
</organism>
<accession>A0A7S7NW63</accession>
<keyword evidence="2" id="KW-1185">Reference proteome</keyword>
<dbReference type="Pfam" id="PF13540">
    <property type="entry name" value="RCC1_2"/>
    <property type="match status" value="1"/>
</dbReference>
<name>A0A7S7NW63_PALFE</name>
<dbReference type="Gene3D" id="2.130.10.30">
    <property type="entry name" value="Regulator of chromosome condensation 1/beta-lactamase-inhibitor protein II"/>
    <property type="match status" value="2"/>
</dbReference>
<dbReference type="SUPFAM" id="SSF50985">
    <property type="entry name" value="RCC1/BLIP-II"/>
    <property type="match status" value="1"/>
</dbReference>
<dbReference type="RefSeq" id="WP_194452554.1">
    <property type="nucleotide sequence ID" value="NZ_CP063849.1"/>
</dbReference>
<sequence length="379" mass="39675">MKLPLTLLLSAVLVAAQSTKVPVKVDGESHKLILFADGTIGGWGDSRDGQLGPRAAIPNSSGHSTAYVPIALPGKARDIAAGARTSYVLLENGTVVAFGAGFDGQLGCGERGLSGSETPVEVAGLTEVARIVARFNSAFAVHRDGSVSMWGGRFLGEGERRIVTPERAVGLPPVTQVALGGGFLMALTPEGRVWMAGKLPFGRIYADDPVQPLAEVPGLTDVAGIVATQVAAVLKKDGTVWVWGNNDQAQFGNGRRDIDERTRVPVRVPGVANVTALCGAMSGRHFLALLKDGTLRTWGNTDWGQAGIGVTGREQATVATPRINGVKAVFAAGNNSLAILPDGSLWIWGNGSPYPGVWPLTRRAPFPVQLQIPEGVVQK</sequence>
<evidence type="ECO:0008006" key="3">
    <source>
        <dbReference type="Google" id="ProtNLM"/>
    </source>
</evidence>